<keyword evidence="5 6" id="KW-0472">Membrane</keyword>
<feature type="transmembrane region" description="Helical" evidence="6">
    <location>
        <begin position="121"/>
        <end position="146"/>
    </location>
</feature>
<accession>A0A518GL01</accession>
<keyword evidence="9" id="KW-1185">Reference proteome</keyword>
<dbReference type="Proteomes" id="UP000315349">
    <property type="component" value="Chromosome"/>
</dbReference>
<evidence type="ECO:0000256" key="6">
    <source>
        <dbReference type="SAM" id="Phobius"/>
    </source>
</evidence>
<protein>
    <recommendedName>
        <fullName evidence="10">DUF423 domain-containing protein</fullName>
    </recommendedName>
</protein>
<keyword evidence="3 6" id="KW-0812">Transmembrane</keyword>
<reference evidence="8 9" key="1">
    <citation type="submission" date="2019-02" db="EMBL/GenBank/DDBJ databases">
        <title>Deep-cultivation of Planctomycetes and their phenomic and genomic characterization uncovers novel biology.</title>
        <authorList>
            <person name="Wiegand S."/>
            <person name="Jogler M."/>
            <person name="Boedeker C."/>
            <person name="Pinto D."/>
            <person name="Vollmers J."/>
            <person name="Rivas-Marin E."/>
            <person name="Kohn T."/>
            <person name="Peeters S.H."/>
            <person name="Heuer A."/>
            <person name="Rast P."/>
            <person name="Oberbeckmann S."/>
            <person name="Bunk B."/>
            <person name="Jeske O."/>
            <person name="Meyerdierks A."/>
            <person name="Storesund J.E."/>
            <person name="Kallscheuer N."/>
            <person name="Luecker S."/>
            <person name="Lage O.M."/>
            <person name="Pohl T."/>
            <person name="Merkel B.J."/>
            <person name="Hornburger P."/>
            <person name="Mueller R.-W."/>
            <person name="Bruemmer F."/>
            <person name="Labrenz M."/>
            <person name="Spormann A.M."/>
            <person name="Op den Camp H."/>
            <person name="Overmann J."/>
            <person name="Amann R."/>
            <person name="Jetten M.S.M."/>
            <person name="Mascher T."/>
            <person name="Medema M.H."/>
            <person name="Devos D.P."/>
            <person name="Kaster A.-K."/>
            <person name="Ovreas L."/>
            <person name="Rohde M."/>
            <person name="Galperin M.Y."/>
            <person name="Jogler C."/>
        </authorList>
    </citation>
    <scope>NUCLEOTIDE SEQUENCE [LARGE SCALE GENOMIC DNA]</scope>
    <source>
        <strain evidence="8 9">Spb1</strain>
    </source>
</reference>
<dbReference type="KEGG" id="peh:Spb1_11030"/>
<dbReference type="PANTHER" id="PTHR43461:SF1">
    <property type="entry name" value="TRANSMEMBRANE PROTEIN 256"/>
    <property type="match status" value="1"/>
</dbReference>
<dbReference type="OrthoDB" id="9802121at2"/>
<evidence type="ECO:0000256" key="1">
    <source>
        <dbReference type="ARBA" id="ARBA00004141"/>
    </source>
</evidence>
<sequence precursor="true">MKPQWWLIIGAMICGTSVGTGAFAAHSLTDHFANVYAGQTREVAGEVIPLARKYLQDFKTGAEYQMFHGLALLAVGIWALVKQQSGHVAAGLLNWAGWMFLVGVILFSGSLYALTLSGVRVLGAITPLGGVAFLAGWAFLAVAAFADQRSSITEKSAAS</sequence>
<proteinExistence type="inferred from homology"/>
<organism evidence="8 9">
    <name type="scientific">Planctopirus ephydatiae</name>
    <dbReference type="NCBI Taxonomy" id="2528019"/>
    <lineage>
        <taxon>Bacteria</taxon>
        <taxon>Pseudomonadati</taxon>
        <taxon>Planctomycetota</taxon>
        <taxon>Planctomycetia</taxon>
        <taxon>Planctomycetales</taxon>
        <taxon>Planctomycetaceae</taxon>
        <taxon>Planctopirus</taxon>
    </lineage>
</organism>
<gene>
    <name evidence="8" type="ORF">Spb1_11030</name>
</gene>
<comment type="subcellular location">
    <subcellularLocation>
        <location evidence="1">Membrane</location>
        <topology evidence="1">Multi-pass membrane protein</topology>
    </subcellularLocation>
</comment>
<feature type="chain" id="PRO_5021715655" description="DUF423 domain-containing protein" evidence="7">
    <location>
        <begin position="25"/>
        <end position="159"/>
    </location>
</feature>
<evidence type="ECO:0000256" key="7">
    <source>
        <dbReference type="SAM" id="SignalP"/>
    </source>
</evidence>
<dbReference type="Pfam" id="PF04241">
    <property type="entry name" value="DUF423"/>
    <property type="match status" value="1"/>
</dbReference>
<name>A0A518GL01_9PLAN</name>
<evidence type="ECO:0000313" key="8">
    <source>
        <dbReference type="EMBL" id="QDV29224.1"/>
    </source>
</evidence>
<keyword evidence="7" id="KW-0732">Signal</keyword>
<evidence type="ECO:0000313" key="9">
    <source>
        <dbReference type="Proteomes" id="UP000315349"/>
    </source>
</evidence>
<evidence type="ECO:0000256" key="4">
    <source>
        <dbReference type="ARBA" id="ARBA00022989"/>
    </source>
</evidence>
<dbReference type="EMBL" id="CP036299">
    <property type="protein sequence ID" value="QDV29224.1"/>
    <property type="molecule type" value="Genomic_DNA"/>
</dbReference>
<evidence type="ECO:0008006" key="10">
    <source>
        <dbReference type="Google" id="ProtNLM"/>
    </source>
</evidence>
<keyword evidence="4 6" id="KW-1133">Transmembrane helix</keyword>
<dbReference type="InterPro" id="IPR006696">
    <property type="entry name" value="DUF423"/>
</dbReference>
<feature type="transmembrane region" description="Helical" evidence="6">
    <location>
        <begin position="64"/>
        <end position="81"/>
    </location>
</feature>
<evidence type="ECO:0000256" key="5">
    <source>
        <dbReference type="ARBA" id="ARBA00023136"/>
    </source>
</evidence>
<evidence type="ECO:0000256" key="2">
    <source>
        <dbReference type="ARBA" id="ARBA00009694"/>
    </source>
</evidence>
<dbReference type="RefSeq" id="WP_145296797.1">
    <property type="nucleotide sequence ID" value="NZ_CP036299.1"/>
</dbReference>
<evidence type="ECO:0000256" key="3">
    <source>
        <dbReference type="ARBA" id="ARBA00022692"/>
    </source>
</evidence>
<comment type="similarity">
    <text evidence="2">Belongs to the UPF0382 family.</text>
</comment>
<dbReference type="GO" id="GO:0005886">
    <property type="term" value="C:plasma membrane"/>
    <property type="evidence" value="ECO:0007669"/>
    <property type="project" value="TreeGrafter"/>
</dbReference>
<feature type="signal peptide" evidence="7">
    <location>
        <begin position="1"/>
        <end position="24"/>
    </location>
</feature>
<feature type="transmembrane region" description="Helical" evidence="6">
    <location>
        <begin position="93"/>
        <end position="115"/>
    </location>
</feature>
<dbReference type="AlphaFoldDB" id="A0A518GL01"/>
<dbReference type="PANTHER" id="PTHR43461">
    <property type="entry name" value="TRANSMEMBRANE PROTEIN 256"/>
    <property type="match status" value="1"/>
</dbReference>